<dbReference type="Proteomes" id="UP001580928">
    <property type="component" value="Unassembled WGS sequence"/>
</dbReference>
<dbReference type="PROSITE" id="PS51257">
    <property type="entry name" value="PROKAR_LIPOPROTEIN"/>
    <property type="match status" value="1"/>
</dbReference>
<dbReference type="Gene3D" id="2.60.40.1120">
    <property type="entry name" value="Carboxypeptidase-like, regulatory domain"/>
    <property type="match status" value="1"/>
</dbReference>
<protein>
    <submittedName>
        <fullName evidence="3">DUF3823 domain-containing protein</fullName>
    </submittedName>
</protein>
<dbReference type="EMBL" id="JBBVGT010000003">
    <property type="protein sequence ID" value="MFB5946818.1"/>
    <property type="molecule type" value="Genomic_DNA"/>
</dbReference>
<feature type="domain" description="DUF3823" evidence="1">
    <location>
        <begin position="30"/>
        <end position="116"/>
    </location>
</feature>
<dbReference type="InterPro" id="IPR024278">
    <property type="entry name" value="DUF3823_N"/>
</dbReference>
<name>A0ABV5CGW8_9SPHI</name>
<keyword evidence="4" id="KW-1185">Reference proteome</keyword>
<evidence type="ECO:0000259" key="2">
    <source>
        <dbReference type="Pfam" id="PF18003"/>
    </source>
</evidence>
<proteinExistence type="predicted"/>
<comment type="caution">
    <text evidence="3">The sequence shown here is derived from an EMBL/GenBank/DDBJ whole genome shotgun (WGS) entry which is preliminary data.</text>
</comment>
<dbReference type="Gene3D" id="2.60.40.2060">
    <property type="match status" value="1"/>
</dbReference>
<accession>A0ABV5CGW8</accession>
<dbReference type="InterPro" id="IPR041186">
    <property type="entry name" value="DUF3823_C"/>
</dbReference>
<gene>
    <name evidence="3" type="ORF">WKR92_13370</name>
</gene>
<reference evidence="3 4" key="1">
    <citation type="submission" date="2024-04" db="EMBL/GenBank/DDBJ databases">
        <title>Albibacterium profundi sp. nov., isolated from sediment of the Challenger Deep of Mariana Trench.</title>
        <authorList>
            <person name="Wang Y."/>
        </authorList>
    </citation>
    <scope>NUCLEOTIDE SEQUENCE [LARGE SCALE GENOMIC DNA]</scope>
    <source>
        <strain evidence="3 4">RHL897</strain>
    </source>
</reference>
<dbReference type="RefSeq" id="WP_375558347.1">
    <property type="nucleotide sequence ID" value="NZ_JBBVGT010000003.1"/>
</dbReference>
<dbReference type="Pfam" id="PF18003">
    <property type="entry name" value="DUF3823_C"/>
    <property type="match status" value="1"/>
</dbReference>
<feature type="domain" description="DUF3823" evidence="2">
    <location>
        <begin position="121"/>
        <end position="218"/>
    </location>
</feature>
<organism evidence="3 4">
    <name type="scientific">Albibacterium profundi</name>
    <dbReference type="NCBI Taxonomy" id="3134906"/>
    <lineage>
        <taxon>Bacteria</taxon>
        <taxon>Pseudomonadati</taxon>
        <taxon>Bacteroidota</taxon>
        <taxon>Sphingobacteriia</taxon>
        <taxon>Sphingobacteriales</taxon>
        <taxon>Sphingobacteriaceae</taxon>
        <taxon>Albibacterium</taxon>
    </lineage>
</organism>
<evidence type="ECO:0000259" key="1">
    <source>
        <dbReference type="Pfam" id="PF12866"/>
    </source>
</evidence>
<dbReference type="Pfam" id="PF12866">
    <property type="entry name" value="DUF3823"/>
    <property type="match status" value="1"/>
</dbReference>
<evidence type="ECO:0000313" key="3">
    <source>
        <dbReference type="EMBL" id="MFB5946818.1"/>
    </source>
</evidence>
<sequence length="225" mass="24802">MKILRIFIYMLVASVMFTSCEKDNFEAPKSKLTGRIVYNGEAIGLRSDGVQLELWQHGYDLFNKIPVFVAQDGSFSAEIFDGNYKLTLVRGNGPWAENTDSLDVNVSGSTVIDVPVDPYFIIDNSSFQPAGDMVNATVEISHINTGRDLDRVKIYLGETIIVDDILNVSSAEKLAADVDVDQTISLSANIPQILRNKGYAFARVGVKTVGVAEFVYSQPIRINLN</sequence>
<evidence type="ECO:0000313" key="4">
    <source>
        <dbReference type="Proteomes" id="UP001580928"/>
    </source>
</evidence>